<evidence type="ECO:0000313" key="3">
    <source>
        <dbReference type="Proteomes" id="UP001302072"/>
    </source>
</evidence>
<dbReference type="EMBL" id="CP115541">
    <property type="protein sequence ID" value="WNH54067.1"/>
    <property type="molecule type" value="Genomic_DNA"/>
</dbReference>
<keyword evidence="1" id="KW-0472">Membrane</keyword>
<feature type="transmembrane region" description="Helical" evidence="1">
    <location>
        <begin position="77"/>
        <end position="96"/>
    </location>
</feature>
<accession>A0ABY9YTN5</accession>
<keyword evidence="3" id="KW-1185">Reference proteome</keyword>
<dbReference type="RefSeq" id="WP_311193180.1">
    <property type="nucleotide sequence ID" value="NZ_CP115541.1"/>
</dbReference>
<name>A0ABY9YTN5_9GAMM</name>
<evidence type="ECO:0000256" key="1">
    <source>
        <dbReference type="SAM" id="Phobius"/>
    </source>
</evidence>
<proteinExistence type="predicted"/>
<organism evidence="2 3">
    <name type="scientific">Stenotrophomonas oahuensis</name>
    <dbReference type="NCBI Taxonomy" id="3003271"/>
    <lineage>
        <taxon>Bacteria</taxon>
        <taxon>Pseudomonadati</taxon>
        <taxon>Pseudomonadota</taxon>
        <taxon>Gammaproteobacteria</taxon>
        <taxon>Lysobacterales</taxon>
        <taxon>Lysobacteraceae</taxon>
        <taxon>Stenotrophomonas</taxon>
    </lineage>
</organism>
<reference evidence="2 3" key="1">
    <citation type="submission" date="2022-12" db="EMBL/GenBank/DDBJ databases">
        <title>Two new species, Stenotrophomonas aracearum and Stenotrophomonas oahuensis, isolated from Anthurium (Araceae family) in Hawaii.</title>
        <authorList>
            <person name="Chunag S.C."/>
            <person name="Dobhal S."/>
            <person name="Alvarez A."/>
            <person name="Arif M."/>
        </authorList>
    </citation>
    <scope>NUCLEOTIDE SEQUENCE [LARGE SCALE GENOMIC DNA]</scope>
    <source>
        <strain evidence="2 3">A5586</strain>
    </source>
</reference>
<dbReference type="Proteomes" id="UP001302072">
    <property type="component" value="Chromosome"/>
</dbReference>
<gene>
    <name evidence="2" type="ORF">PDM29_07255</name>
</gene>
<protein>
    <recommendedName>
        <fullName evidence="4">DUF983 domain-containing protein</fullName>
    </recommendedName>
</protein>
<keyword evidence="1" id="KW-1133">Transmembrane helix</keyword>
<keyword evidence="1" id="KW-0812">Transmembrane</keyword>
<evidence type="ECO:0008006" key="4">
    <source>
        <dbReference type="Google" id="ProtNLM"/>
    </source>
</evidence>
<evidence type="ECO:0000313" key="2">
    <source>
        <dbReference type="EMBL" id="WNH54067.1"/>
    </source>
</evidence>
<feature type="transmembrane region" description="Helical" evidence="1">
    <location>
        <begin position="49"/>
        <end position="71"/>
    </location>
</feature>
<sequence length="145" mass="16360">MKIARYVCPECNADDQRIPWSVLVNRVARMRCSSCGSELQSEIGFIRHLCFSVYVHAIGMIAGVMVVVGFLTHSTPLILGPIIVLMLITLPISIWLHTRYAKISRQDSAIRSSVRRYGRTWQIKGDNSVNSERTRKLGTARKNEA</sequence>